<keyword evidence="4" id="KW-1185">Reference proteome</keyword>
<feature type="domain" description="Pyrroline-5-carboxylate reductase catalytic N-terminal" evidence="2">
    <location>
        <begin position="3"/>
        <end position="93"/>
    </location>
</feature>
<evidence type="ECO:0000313" key="4">
    <source>
        <dbReference type="Proteomes" id="UP001230188"/>
    </source>
</evidence>
<organism evidence="3 4">
    <name type="scientific">Chrysophaeum taylorii</name>
    <dbReference type="NCBI Taxonomy" id="2483200"/>
    <lineage>
        <taxon>Eukaryota</taxon>
        <taxon>Sar</taxon>
        <taxon>Stramenopiles</taxon>
        <taxon>Ochrophyta</taxon>
        <taxon>Pelagophyceae</taxon>
        <taxon>Pelagomonadales</taxon>
        <taxon>Pelagomonadaceae</taxon>
        <taxon>Chrysophaeum</taxon>
    </lineage>
</organism>
<accession>A0AAD7U5U3</accession>
<dbReference type="Gene3D" id="3.40.50.720">
    <property type="entry name" value="NAD(P)-binding Rossmann-like Domain"/>
    <property type="match status" value="1"/>
</dbReference>
<name>A0AAD7U5U3_9STRA</name>
<dbReference type="Proteomes" id="UP001230188">
    <property type="component" value="Unassembled WGS sequence"/>
</dbReference>
<dbReference type="SUPFAM" id="SSF51735">
    <property type="entry name" value="NAD(P)-binding Rossmann-fold domains"/>
    <property type="match status" value="1"/>
</dbReference>
<evidence type="ECO:0000313" key="3">
    <source>
        <dbReference type="EMBL" id="KAJ8598360.1"/>
    </source>
</evidence>
<dbReference type="GO" id="GO:0008823">
    <property type="term" value="F:cupric reductase (NADH) activity"/>
    <property type="evidence" value="ECO:0007669"/>
    <property type="project" value="TreeGrafter"/>
</dbReference>
<dbReference type="GO" id="GO:0052851">
    <property type="term" value="F:ferric-chelate reductase (NADPH) activity"/>
    <property type="evidence" value="ECO:0007669"/>
    <property type="project" value="TreeGrafter"/>
</dbReference>
<reference evidence="3" key="1">
    <citation type="submission" date="2023-01" db="EMBL/GenBank/DDBJ databases">
        <title>Metagenome sequencing of chrysophaentin producing Chrysophaeum taylorii.</title>
        <authorList>
            <person name="Davison J."/>
            <person name="Bewley C."/>
        </authorList>
    </citation>
    <scope>NUCLEOTIDE SEQUENCE</scope>
    <source>
        <strain evidence="3">NIES-1699</strain>
    </source>
</reference>
<comment type="caution">
    <text evidence="3">The sequence shown here is derived from an EMBL/GenBank/DDBJ whole genome shotgun (WGS) entry which is preliminary data.</text>
</comment>
<sequence length="224" mass="23494">MSVAIIGSGQVGCAVATNLVKSSKFDVIFGSRDPKKTSEKIPQFTVTSTKDAIKSAVAVVLAVPGPPDEEGIKKIAADLGDCTGKVILDATNPLTPFPALAIRWGHEKSGGEILAQALPTAAVYKAFNTVGAEHIAHPEGAASGVSVQEDMLVAGDETPDKRDLAMAVVKAAGFRPHFVGPIRYARNLEAIAELWIHLSAGIIGESNEDWGRGFNFGIIGHINE</sequence>
<dbReference type="Pfam" id="PF03807">
    <property type="entry name" value="F420_oxidored"/>
    <property type="match status" value="1"/>
</dbReference>
<dbReference type="InterPro" id="IPR051267">
    <property type="entry name" value="STEAP_metalloreductase"/>
</dbReference>
<keyword evidence="1" id="KW-0560">Oxidoreductase</keyword>
<dbReference type="PANTHER" id="PTHR14239:SF0">
    <property type="entry name" value="F420-DEPENDENT NADP REDUCTASE"/>
    <property type="match status" value="1"/>
</dbReference>
<dbReference type="EMBL" id="JAQMWT010000675">
    <property type="protein sequence ID" value="KAJ8598360.1"/>
    <property type="molecule type" value="Genomic_DNA"/>
</dbReference>
<dbReference type="PANTHER" id="PTHR14239">
    <property type="entry name" value="DUDULIN-RELATED"/>
    <property type="match status" value="1"/>
</dbReference>
<protein>
    <recommendedName>
        <fullName evidence="2">Pyrroline-5-carboxylate reductase catalytic N-terminal domain-containing protein</fullName>
    </recommendedName>
</protein>
<dbReference type="AlphaFoldDB" id="A0AAD7U5U3"/>
<evidence type="ECO:0000256" key="1">
    <source>
        <dbReference type="ARBA" id="ARBA00023002"/>
    </source>
</evidence>
<gene>
    <name evidence="3" type="ORF">CTAYLR_003026</name>
</gene>
<dbReference type="GO" id="GO:0005886">
    <property type="term" value="C:plasma membrane"/>
    <property type="evidence" value="ECO:0007669"/>
    <property type="project" value="TreeGrafter"/>
</dbReference>
<dbReference type="GO" id="GO:0015677">
    <property type="term" value="P:copper ion import"/>
    <property type="evidence" value="ECO:0007669"/>
    <property type="project" value="TreeGrafter"/>
</dbReference>
<evidence type="ECO:0000259" key="2">
    <source>
        <dbReference type="Pfam" id="PF03807"/>
    </source>
</evidence>
<dbReference type="InterPro" id="IPR028939">
    <property type="entry name" value="P5C_Rdtase_cat_N"/>
</dbReference>
<proteinExistence type="predicted"/>
<dbReference type="InterPro" id="IPR036291">
    <property type="entry name" value="NAD(P)-bd_dom_sf"/>
</dbReference>